<dbReference type="EMBL" id="NJBN01000003">
    <property type="protein sequence ID" value="TKJ41214.1"/>
    <property type="molecule type" value="Genomic_DNA"/>
</dbReference>
<accession>A0A532V1V7</accession>
<evidence type="ECO:0000313" key="3">
    <source>
        <dbReference type="Proteomes" id="UP000319619"/>
    </source>
</evidence>
<evidence type="ECO:0000259" key="1">
    <source>
        <dbReference type="Pfam" id="PF18962"/>
    </source>
</evidence>
<evidence type="ECO:0000313" key="2">
    <source>
        <dbReference type="EMBL" id="TKJ41214.1"/>
    </source>
</evidence>
<dbReference type="Proteomes" id="UP000319619">
    <property type="component" value="Unassembled WGS sequence"/>
</dbReference>
<feature type="domain" description="Secretion system C-terminal sorting" evidence="1">
    <location>
        <begin position="11"/>
        <end position="86"/>
    </location>
</feature>
<protein>
    <recommendedName>
        <fullName evidence="1">Secretion system C-terminal sorting domain-containing protein</fullName>
    </recommendedName>
</protein>
<organism evidence="2 3">
    <name type="scientific">candidate division LCP-89 bacterium B3_LCP</name>
    <dbReference type="NCBI Taxonomy" id="2012998"/>
    <lineage>
        <taxon>Bacteria</taxon>
        <taxon>Pseudomonadati</taxon>
        <taxon>Bacteria division LCP-89</taxon>
    </lineage>
</organism>
<reference evidence="2 3" key="1">
    <citation type="submission" date="2017-06" db="EMBL/GenBank/DDBJ databases">
        <title>Novel microbial phyla capable of carbon fixation and sulfur reduction in deep-sea sediments.</title>
        <authorList>
            <person name="Huang J."/>
            <person name="Baker B."/>
            <person name="Wang Y."/>
        </authorList>
    </citation>
    <scope>NUCLEOTIDE SEQUENCE [LARGE SCALE GENOMIC DNA]</scope>
    <source>
        <strain evidence="2">B3_LCP</strain>
    </source>
</reference>
<dbReference type="InterPro" id="IPR026444">
    <property type="entry name" value="Secre_tail"/>
</dbReference>
<dbReference type="NCBIfam" id="TIGR04183">
    <property type="entry name" value="Por_Secre_tail"/>
    <property type="match status" value="1"/>
</dbReference>
<name>A0A532V1V7_UNCL8</name>
<proteinExistence type="predicted"/>
<dbReference type="Pfam" id="PF18962">
    <property type="entry name" value="Por_Secre_tail"/>
    <property type="match status" value="1"/>
</dbReference>
<comment type="caution">
    <text evidence="2">The sequence shown here is derived from an EMBL/GenBank/DDBJ whole genome shotgun (WGS) entry which is preliminary data.</text>
</comment>
<dbReference type="Gene3D" id="2.60.40.4070">
    <property type="match status" value="1"/>
</dbReference>
<dbReference type="AlphaFoldDB" id="A0A532V1V7"/>
<gene>
    <name evidence="2" type="ORF">CEE37_05995</name>
</gene>
<sequence length="89" mass="9602">MPVNYPVIQAYPNPFNPTTVISFELPVSSLVNLAVYDVSGRLISTVVNGWRDAGVHEVTFDGSGLVSGIYIYQLDIGSHSASGKMVLMK</sequence>